<dbReference type="GO" id="GO:0030170">
    <property type="term" value="F:pyridoxal phosphate binding"/>
    <property type="evidence" value="ECO:0007669"/>
    <property type="project" value="InterPro"/>
</dbReference>
<dbReference type="GO" id="GO:0006777">
    <property type="term" value="P:Mo-molybdopterin cofactor biosynthetic process"/>
    <property type="evidence" value="ECO:0007669"/>
    <property type="project" value="UniProtKB-KW"/>
</dbReference>
<sequence length="730" mass="81270">MDSKKVFLDNAGSAAISESQKKALSEVLFNNKMLGNPHSNHEAGRRTGVIVESVRSRVLNFFNTSHDNHSVIFTYNTTSALDMVSRTFSYDNEGPKQRQPVIVPLDKITWNQSTLLMFKDSHTSIVGMRNSSNYDQLVVTTFEELNEYIDKMYPVVSSCRHLFVMTAESNFCGRKYDLSIINRIKKKIPSLCVVLDAAAWVPTAPLNLNGIDASYVVFSYYKIFGYPTGLGSIIVKNGDEALLSQSYFGGGSVNFIELNGFGVDRKDDVATRFEHGTVDFYSISALNCGFDDIEAFGGVNAIENHTMALTVRLYGYLTSTTHKNGNPIAIVYGDGWRNSTYDNLHYHQGPIVSFNLLRGDGSVIGYVEVEKMADLYGIDLRAGCMCNQGACSEYLQLSDSERQQLRSAGKECGDEIDSFNGRPAGSLRVSFGRLNTFEDVEWLEMMITTCFINNSPSLYQQFNTFDKPTLGYLTSISLYPLKSGSVLTASSWKTSSGGLKWDRQLMLITKDGVPMTQKQYPRLCSVDCQFSENSVILADRSGTVGALQVDLDEVGKSVNSRVCVKNLSAFDCGDSASNWFHSLGLPAGCRLLKLDNSNEKQNFSNQADYLMISKASIGYLVKMTELTYTEVEERFRANFVVDLGPDSAFLEDKMKKIFIGSTEFEVTDKCSRCHMICIDQKTGRKNPNVLLALRNLRSGTSMTFGVYLKQVSHHEAHVQVGQKVFVTELQ</sequence>
<dbReference type="InterPro" id="IPR000192">
    <property type="entry name" value="Aminotrans_V_dom"/>
</dbReference>
<gene>
    <name evidence="3" type="ORF">BOKJ2_LOCUS13656</name>
</gene>
<dbReference type="PANTHER" id="PTHR14237">
    <property type="entry name" value="MOLYBDOPTERIN COFACTOR SULFURASE MOSC"/>
    <property type="match status" value="1"/>
</dbReference>
<keyword evidence="4" id="KW-1185">Reference proteome</keyword>
<keyword evidence="1" id="KW-0501">Molybdenum cofactor biosynthesis</keyword>
<dbReference type="EMBL" id="CAJFCW020000006">
    <property type="protein sequence ID" value="CAG9127051.1"/>
    <property type="molecule type" value="Genomic_DNA"/>
</dbReference>
<dbReference type="AlphaFoldDB" id="A0A811LMU8"/>
<organism evidence="3 4">
    <name type="scientific">Bursaphelenchus okinawaensis</name>
    <dbReference type="NCBI Taxonomy" id="465554"/>
    <lineage>
        <taxon>Eukaryota</taxon>
        <taxon>Metazoa</taxon>
        <taxon>Ecdysozoa</taxon>
        <taxon>Nematoda</taxon>
        <taxon>Chromadorea</taxon>
        <taxon>Rhabditida</taxon>
        <taxon>Tylenchina</taxon>
        <taxon>Tylenchomorpha</taxon>
        <taxon>Aphelenchoidea</taxon>
        <taxon>Aphelenchoididae</taxon>
        <taxon>Bursaphelenchus</taxon>
    </lineage>
</organism>
<dbReference type="SUPFAM" id="SSF50800">
    <property type="entry name" value="PK beta-barrel domain-like"/>
    <property type="match status" value="1"/>
</dbReference>
<dbReference type="InterPro" id="IPR005302">
    <property type="entry name" value="MoCF_Sase_C"/>
</dbReference>
<dbReference type="Proteomes" id="UP000783686">
    <property type="component" value="Unassembled WGS sequence"/>
</dbReference>
<dbReference type="OrthoDB" id="420046at2759"/>
<dbReference type="EMBL" id="CAJFDH010000006">
    <property type="protein sequence ID" value="CAD5229597.1"/>
    <property type="molecule type" value="Genomic_DNA"/>
</dbReference>
<dbReference type="GO" id="GO:0030151">
    <property type="term" value="F:molybdenum ion binding"/>
    <property type="evidence" value="ECO:0007669"/>
    <property type="project" value="InterPro"/>
</dbReference>
<dbReference type="Gene3D" id="3.90.1150.10">
    <property type="entry name" value="Aspartate Aminotransferase, domain 1"/>
    <property type="match status" value="1"/>
</dbReference>
<protein>
    <recommendedName>
        <fullName evidence="2">MOSC domain-containing protein</fullName>
    </recommendedName>
</protein>
<dbReference type="PANTHER" id="PTHR14237:SF80">
    <property type="entry name" value="MOLYBDENUM COFACTOR SULFURASE"/>
    <property type="match status" value="1"/>
</dbReference>
<reference evidence="3" key="1">
    <citation type="submission" date="2020-09" db="EMBL/GenBank/DDBJ databases">
        <authorList>
            <person name="Kikuchi T."/>
        </authorList>
    </citation>
    <scope>NUCLEOTIDE SEQUENCE</scope>
    <source>
        <strain evidence="3">SH1</strain>
    </source>
</reference>
<dbReference type="PROSITE" id="PS51340">
    <property type="entry name" value="MOSC"/>
    <property type="match status" value="1"/>
</dbReference>
<evidence type="ECO:0000313" key="3">
    <source>
        <dbReference type="EMBL" id="CAD5229597.1"/>
    </source>
</evidence>
<evidence type="ECO:0000259" key="2">
    <source>
        <dbReference type="PROSITE" id="PS51340"/>
    </source>
</evidence>
<dbReference type="SUPFAM" id="SSF141673">
    <property type="entry name" value="MOSC N-terminal domain-like"/>
    <property type="match status" value="1"/>
</dbReference>
<dbReference type="InterPro" id="IPR015422">
    <property type="entry name" value="PyrdxlP-dep_Trfase_small"/>
</dbReference>
<dbReference type="InterPro" id="IPR015421">
    <property type="entry name" value="PyrdxlP-dep_Trfase_major"/>
</dbReference>
<comment type="caution">
    <text evidence="3">The sequence shown here is derived from an EMBL/GenBank/DDBJ whole genome shotgun (WGS) entry which is preliminary data.</text>
</comment>
<dbReference type="InterPro" id="IPR011037">
    <property type="entry name" value="Pyrv_Knase-like_insert_dom_sf"/>
</dbReference>
<dbReference type="Pfam" id="PF03473">
    <property type="entry name" value="MOSC"/>
    <property type="match status" value="1"/>
</dbReference>
<dbReference type="GO" id="GO:0003824">
    <property type="term" value="F:catalytic activity"/>
    <property type="evidence" value="ECO:0007669"/>
    <property type="project" value="InterPro"/>
</dbReference>
<dbReference type="Pfam" id="PF03476">
    <property type="entry name" value="MOSC_N"/>
    <property type="match status" value="1"/>
</dbReference>
<dbReference type="InterPro" id="IPR005303">
    <property type="entry name" value="MOCOS_middle"/>
</dbReference>
<accession>A0A811LMU8</accession>
<proteinExistence type="predicted"/>
<feature type="domain" description="MOSC" evidence="2">
    <location>
        <begin position="584"/>
        <end position="727"/>
    </location>
</feature>
<dbReference type="SUPFAM" id="SSF53383">
    <property type="entry name" value="PLP-dependent transferases"/>
    <property type="match status" value="1"/>
</dbReference>
<evidence type="ECO:0000313" key="4">
    <source>
        <dbReference type="Proteomes" id="UP000614601"/>
    </source>
</evidence>
<dbReference type="Gene3D" id="3.40.640.10">
    <property type="entry name" value="Type I PLP-dependent aspartate aminotransferase-like (Major domain)"/>
    <property type="match status" value="1"/>
</dbReference>
<dbReference type="Proteomes" id="UP000614601">
    <property type="component" value="Unassembled WGS sequence"/>
</dbReference>
<evidence type="ECO:0000256" key="1">
    <source>
        <dbReference type="ARBA" id="ARBA00023150"/>
    </source>
</evidence>
<dbReference type="InterPro" id="IPR015424">
    <property type="entry name" value="PyrdxlP-dep_Trfase"/>
</dbReference>
<name>A0A811LMU8_9BILA</name>
<dbReference type="Pfam" id="PF00266">
    <property type="entry name" value="Aminotran_5"/>
    <property type="match status" value="1"/>
</dbReference>